<dbReference type="SUPFAM" id="SSF52058">
    <property type="entry name" value="L domain-like"/>
    <property type="match status" value="1"/>
</dbReference>
<dbReference type="Proteomes" id="UP001234989">
    <property type="component" value="Chromosome 4"/>
</dbReference>
<name>A0AAF0TMC6_SOLVR</name>
<sequence>MNHLMPYMLKEIKSYLSLKNVAMMTEEIMFEYRDNLLKHLDDLPKYCANLLLPLMSDYKILRQVCGHLRDFYPILVANNTSTEFLYPWFHLTSNRVTQFYFDLWTGKYERDVCCIDYYYKEYEISQCSFEITSLLIDIMPLELEVLYICTSKLMKESRSTELEEFVKQILKASPKILQNYLILIQGCMADTEAVSYAPTQSINVMMKFLLIFLTDIPKCYIHRDKLNDMLAHLEHLNDLLISNAYSVALIQKEIEMVKESLEFLRSSFGKVRQTLDDTSGVVKDCWLEDKNEDDPLDAKSSDESIESTSSSFVERTRTRLCIFEAECSKLEYLTTLSRVYISYSQGTTDALGKFPNLQHFVCNILVSNDPPTNGNWFPKFDVHNKLGSLILSYMYDWSSDNCLDYSEFEKIRSPNEYHFPTSLKELRLHSFPLRPTLLSAIATLLELEIQEIINSDFLEDEWDASEDIYQSLKTLHLADVLFTEWQIDKEMFPKLVELILEHCNELTEIPSAFGDIDSLKSIRVVQTSHHLGNSAIEIKKDVEAYTRGKRLDVHVTNVYYYSSLEESEEEVIS</sequence>
<dbReference type="PANTHER" id="PTHR15140">
    <property type="entry name" value="TUBULIN-SPECIFIC CHAPERONE E"/>
    <property type="match status" value="1"/>
</dbReference>
<gene>
    <name evidence="1" type="ORF">MTR67_019312</name>
</gene>
<evidence type="ECO:0000313" key="2">
    <source>
        <dbReference type="Proteomes" id="UP001234989"/>
    </source>
</evidence>
<reference evidence="1" key="1">
    <citation type="submission" date="2023-08" db="EMBL/GenBank/DDBJ databases">
        <title>A de novo genome assembly of Solanum verrucosum Schlechtendal, a Mexican diploid species geographically isolated from the other diploid A-genome species in potato relatives.</title>
        <authorList>
            <person name="Hosaka K."/>
        </authorList>
    </citation>
    <scope>NUCLEOTIDE SEQUENCE</scope>
    <source>
        <tissue evidence="1">Young leaves</tissue>
    </source>
</reference>
<dbReference type="EMBL" id="CP133615">
    <property type="protein sequence ID" value="WMV25927.1"/>
    <property type="molecule type" value="Genomic_DNA"/>
</dbReference>
<dbReference type="Gene3D" id="3.80.10.10">
    <property type="entry name" value="Ribonuclease Inhibitor"/>
    <property type="match status" value="1"/>
</dbReference>
<dbReference type="InterPro" id="IPR032675">
    <property type="entry name" value="LRR_dom_sf"/>
</dbReference>
<proteinExistence type="predicted"/>
<accession>A0AAF0TMC6</accession>
<dbReference type="PANTHER" id="PTHR15140:SF53">
    <property type="entry name" value="NB-ARC DOMAIN-CONTAINING PROTEIN"/>
    <property type="match status" value="1"/>
</dbReference>
<dbReference type="AlphaFoldDB" id="A0AAF0TMC6"/>
<organism evidence="1 2">
    <name type="scientific">Solanum verrucosum</name>
    <dbReference type="NCBI Taxonomy" id="315347"/>
    <lineage>
        <taxon>Eukaryota</taxon>
        <taxon>Viridiplantae</taxon>
        <taxon>Streptophyta</taxon>
        <taxon>Embryophyta</taxon>
        <taxon>Tracheophyta</taxon>
        <taxon>Spermatophyta</taxon>
        <taxon>Magnoliopsida</taxon>
        <taxon>eudicotyledons</taxon>
        <taxon>Gunneridae</taxon>
        <taxon>Pentapetalae</taxon>
        <taxon>asterids</taxon>
        <taxon>lamiids</taxon>
        <taxon>Solanales</taxon>
        <taxon>Solanaceae</taxon>
        <taxon>Solanoideae</taxon>
        <taxon>Solaneae</taxon>
        <taxon>Solanum</taxon>
    </lineage>
</organism>
<evidence type="ECO:0000313" key="1">
    <source>
        <dbReference type="EMBL" id="WMV25927.1"/>
    </source>
</evidence>
<protein>
    <submittedName>
        <fullName evidence="1">Uncharacterized protein</fullName>
    </submittedName>
</protein>
<keyword evidence="2" id="KW-1185">Reference proteome</keyword>